<evidence type="ECO:0000313" key="2">
    <source>
        <dbReference type="EMBL" id="RJK96466.1"/>
    </source>
</evidence>
<dbReference type="CDD" id="cd05243">
    <property type="entry name" value="SDR_a5"/>
    <property type="match status" value="1"/>
</dbReference>
<name>A0A3A3Z4C8_9ACTN</name>
<dbReference type="EMBL" id="QZEZ01000003">
    <property type="protein sequence ID" value="RJK96466.1"/>
    <property type="molecule type" value="Genomic_DNA"/>
</dbReference>
<dbReference type="Gene3D" id="3.40.50.720">
    <property type="entry name" value="NAD(P)-binding Rossmann-like Domain"/>
    <property type="match status" value="1"/>
</dbReference>
<reference evidence="2 3" key="1">
    <citation type="submission" date="2018-09" db="EMBL/GenBank/DDBJ databases">
        <title>YIM 75000 draft genome.</title>
        <authorList>
            <person name="Tang S."/>
            <person name="Feng Y."/>
        </authorList>
    </citation>
    <scope>NUCLEOTIDE SEQUENCE [LARGE SCALE GENOMIC DNA]</scope>
    <source>
        <strain evidence="2 3">YIM 75000</strain>
    </source>
</reference>
<dbReference type="InterPro" id="IPR036291">
    <property type="entry name" value="NAD(P)-bd_dom_sf"/>
</dbReference>
<dbReference type="Pfam" id="PF13460">
    <property type="entry name" value="NAD_binding_10"/>
    <property type="match status" value="1"/>
</dbReference>
<dbReference type="PANTHER" id="PTHR15020">
    <property type="entry name" value="FLAVIN REDUCTASE-RELATED"/>
    <property type="match status" value="1"/>
</dbReference>
<protein>
    <submittedName>
        <fullName evidence="2">SDR family oxidoreductase</fullName>
    </submittedName>
</protein>
<evidence type="ECO:0000313" key="3">
    <source>
        <dbReference type="Proteomes" id="UP000265614"/>
    </source>
</evidence>
<dbReference type="RefSeq" id="WP_119950221.1">
    <property type="nucleotide sequence ID" value="NZ_QZEZ01000003.1"/>
</dbReference>
<proteinExistence type="predicted"/>
<keyword evidence="3" id="KW-1185">Reference proteome</keyword>
<accession>A0A3A3Z4C8</accession>
<dbReference type="OrthoDB" id="4248066at2"/>
<dbReference type="AlphaFoldDB" id="A0A3A3Z4C8"/>
<evidence type="ECO:0000259" key="1">
    <source>
        <dbReference type="Pfam" id="PF13460"/>
    </source>
</evidence>
<organism evidence="2 3">
    <name type="scientific">Vallicoccus soli</name>
    <dbReference type="NCBI Taxonomy" id="2339232"/>
    <lineage>
        <taxon>Bacteria</taxon>
        <taxon>Bacillati</taxon>
        <taxon>Actinomycetota</taxon>
        <taxon>Actinomycetes</taxon>
        <taxon>Motilibacterales</taxon>
        <taxon>Vallicoccaceae</taxon>
        <taxon>Vallicoccus</taxon>
    </lineage>
</organism>
<gene>
    <name evidence="2" type="ORF">D5H78_09625</name>
</gene>
<dbReference type="SUPFAM" id="SSF51735">
    <property type="entry name" value="NAD(P)-binding Rossmann-fold domains"/>
    <property type="match status" value="1"/>
</dbReference>
<dbReference type="PANTHER" id="PTHR15020:SF50">
    <property type="entry name" value="UPF0659 PROTEIN YMR090W"/>
    <property type="match status" value="1"/>
</dbReference>
<comment type="caution">
    <text evidence="2">The sequence shown here is derived from an EMBL/GenBank/DDBJ whole genome shotgun (WGS) entry which is preliminary data.</text>
</comment>
<dbReference type="InterPro" id="IPR016040">
    <property type="entry name" value="NAD(P)-bd_dom"/>
</dbReference>
<sequence length="223" mass="22905">MRFVVAGAHGKVAQQLARLLVARGDEVVGLVRSPEHLDDLAALGVRPRLVDLEAASVPEVAEVLEGADAAVFAAGAGPGSGAARKDTVDRGAAVLLADACERAGVRRYLLVSSVGVESVRDGAEPEGVEEVFLAYLRAKLAAEEDVRARDLDWTVLRPGALTDAPATGRVLLEGSVPRGEVPRADVAAVLVALADTPGTAGQVLELVGGEEPVEDAVRRAAAG</sequence>
<dbReference type="Proteomes" id="UP000265614">
    <property type="component" value="Unassembled WGS sequence"/>
</dbReference>
<feature type="domain" description="NAD(P)-binding" evidence="1">
    <location>
        <begin position="7"/>
        <end position="197"/>
    </location>
</feature>